<dbReference type="EMBL" id="PHIG01000018">
    <property type="protein sequence ID" value="PJK30701.1"/>
    <property type="molecule type" value="Genomic_DNA"/>
</dbReference>
<evidence type="ECO:0000313" key="5">
    <source>
        <dbReference type="Proteomes" id="UP000229498"/>
    </source>
</evidence>
<evidence type="ECO:0000313" key="3">
    <source>
        <dbReference type="EMBL" id="PJK30478.1"/>
    </source>
</evidence>
<protein>
    <submittedName>
        <fullName evidence="4">Uncharacterized protein</fullName>
    </submittedName>
</protein>
<feature type="compositionally biased region" description="Low complexity" evidence="1">
    <location>
        <begin position="95"/>
        <end position="121"/>
    </location>
</feature>
<organism evidence="4 5">
    <name type="scientific">Minwuia thermotolerans</name>
    <dbReference type="NCBI Taxonomy" id="2056226"/>
    <lineage>
        <taxon>Bacteria</taxon>
        <taxon>Pseudomonadati</taxon>
        <taxon>Pseudomonadota</taxon>
        <taxon>Alphaproteobacteria</taxon>
        <taxon>Minwuiales</taxon>
        <taxon>Minwuiaceae</taxon>
        <taxon>Minwuia</taxon>
    </lineage>
</organism>
<keyword evidence="5" id="KW-1185">Reference proteome</keyword>
<dbReference type="Proteomes" id="UP000229498">
    <property type="component" value="Unassembled WGS sequence"/>
</dbReference>
<dbReference type="EMBL" id="PHIG01000033">
    <property type="protein sequence ID" value="PJK29337.1"/>
    <property type="molecule type" value="Genomic_DNA"/>
</dbReference>
<proteinExistence type="predicted"/>
<evidence type="ECO:0000313" key="4">
    <source>
        <dbReference type="EMBL" id="PJK30701.1"/>
    </source>
</evidence>
<accession>A0A2M9G4R5</accession>
<comment type="caution">
    <text evidence="4">The sequence shown here is derived from an EMBL/GenBank/DDBJ whole genome shotgun (WGS) entry which is preliminary data.</text>
</comment>
<feature type="region of interest" description="Disordered" evidence="1">
    <location>
        <begin position="93"/>
        <end position="121"/>
    </location>
</feature>
<name>A0A2M9G4R5_9PROT</name>
<dbReference type="AlphaFoldDB" id="A0A2M9G4R5"/>
<evidence type="ECO:0000313" key="2">
    <source>
        <dbReference type="EMBL" id="PJK29337.1"/>
    </source>
</evidence>
<sequence length="121" mass="12763">MPAPQADGTMAFQEFTAVFERLPVDEAEPLAKESNAAFLGRVLVGWTEVRDADGADIEFSDTAKAQFLRHIPAVQAAVLAYWQALSGREYARKNSASSAGASPAAGRGAAPRRSARPSDGA</sequence>
<evidence type="ECO:0000256" key="1">
    <source>
        <dbReference type="SAM" id="MobiDB-lite"/>
    </source>
</evidence>
<dbReference type="EMBL" id="PHIG01000025">
    <property type="protein sequence ID" value="PJK30478.1"/>
    <property type="molecule type" value="Genomic_DNA"/>
</dbReference>
<reference evidence="4 5" key="1">
    <citation type="submission" date="2017-11" db="EMBL/GenBank/DDBJ databases">
        <title>Draft genome sequence of Rhizobiales bacterium SY3-13.</title>
        <authorList>
            <person name="Sun C."/>
        </authorList>
    </citation>
    <scope>NUCLEOTIDE SEQUENCE [LARGE SCALE GENOMIC DNA]</scope>
    <source>
        <strain evidence="4 5">SY3-13</strain>
    </source>
</reference>
<gene>
    <name evidence="4" type="ORF">CVT23_04855</name>
    <name evidence="3" type="ORF">CVT23_05905</name>
    <name evidence="2" type="ORF">CVT23_12090</name>
</gene>